<evidence type="ECO:0000313" key="2">
    <source>
        <dbReference type="EMBL" id="GBP78567.1"/>
    </source>
</evidence>
<proteinExistence type="predicted"/>
<comment type="caution">
    <text evidence="2">The sequence shown here is derived from an EMBL/GenBank/DDBJ whole genome shotgun (WGS) entry which is preliminary data.</text>
</comment>
<dbReference type="AlphaFoldDB" id="A0A4C1YW00"/>
<dbReference type="Proteomes" id="UP000299102">
    <property type="component" value="Unassembled WGS sequence"/>
</dbReference>
<organism evidence="2 3">
    <name type="scientific">Eumeta variegata</name>
    <name type="common">Bagworm moth</name>
    <name type="synonym">Eumeta japonica</name>
    <dbReference type="NCBI Taxonomy" id="151549"/>
    <lineage>
        <taxon>Eukaryota</taxon>
        <taxon>Metazoa</taxon>
        <taxon>Ecdysozoa</taxon>
        <taxon>Arthropoda</taxon>
        <taxon>Hexapoda</taxon>
        <taxon>Insecta</taxon>
        <taxon>Pterygota</taxon>
        <taxon>Neoptera</taxon>
        <taxon>Endopterygota</taxon>
        <taxon>Lepidoptera</taxon>
        <taxon>Glossata</taxon>
        <taxon>Ditrysia</taxon>
        <taxon>Tineoidea</taxon>
        <taxon>Psychidae</taxon>
        <taxon>Oiketicinae</taxon>
        <taxon>Eumeta</taxon>
    </lineage>
</organism>
<keyword evidence="3" id="KW-1185">Reference proteome</keyword>
<feature type="region of interest" description="Disordered" evidence="1">
    <location>
        <begin position="1"/>
        <end position="54"/>
    </location>
</feature>
<dbReference type="EMBL" id="BGZK01001374">
    <property type="protein sequence ID" value="GBP78567.1"/>
    <property type="molecule type" value="Genomic_DNA"/>
</dbReference>
<gene>
    <name evidence="2" type="ORF">EVAR_61578_1</name>
</gene>
<reference evidence="2 3" key="1">
    <citation type="journal article" date="2019" name="Commun. Biol.">
        <title>The bagworm genome reveals a unique fibroin gene that provides high tensile strength.</title>
        <authorList>
            <person name="Kono N."/>
            <person name="Nakamura H."/>
            <person name="Ohtoshi R."/>
            <person name="Tomita M."/>
            <person name="Numata K."/>
            <person name="Arakawa K."/>
        </authorList>
    </citation>
    <scope>NUCLEOTIDE SEQUENCE [LARGE SCALE GENOMIC DNA]</scope>
</reference>
<evidence type="ECO:0000313" key="3">
    <source>
        <dbReference type="Proteomes" id="UP000299102"/>
    </source>
</evidence>
<accession>A0A4C1YW00</accession>
<protein>
    <submittedName>
        <fullName evidence="2">Uncharacterized protein</fullName>
    </submittedName>
</protein>
<evidence type="ECO:0000256" key="1">
    <source>
        <dbReference type="SAM" id="MobiDB-lite"/>
    </source>
</evidence>
<sequence>MTSLGSLNNDSDRRNCKKVEKNILADGRVTKKTKVQRPNSTPAPPRQRLRPPRPRLLNRASQFELAGGISAFRNFATRGSSEARQSGCTHFSEKF</sequence>
<name>A0A4C1YW00_EUMVA</name>
<feature type="compositionally biased region" description="Basic and acidic residues" evidence="1">
    <location>
        <begin position="10"/>
        <end position="23"/>
    </location>
</feature>